<evidence type="ECO:0000313" key="4">
    <source>
        <dbReference type="Proteomes" id="UP000184356"/>
    </source>
</evidence>
<evidence type="ECO:0000256" key="1">
    <source>
        <dbReference type="SAM" id="MobiDB-lite"/>
    </source>
</evidence>
<dbReference type="GO" id="GO:0005634">
    <property type="term" value="C:nucleus"/>
    <property type="evidence" value="ECO:0007669"/>
    <property type="project" value="TreeGrafter"/>
</dbReference>
<dbReference type="STRING" id="1036612.A0A1L9TRW6"/>
<feature type="domain" description="C2H2-type" evidence="2">
    <location>
        <begin position="382"/>
        <end position="407"/>
    </location>
</feature>
<dbReference type="GO" id="GO:0006357">
    <property type="term" value="P:regulation of transcription by RNA polymerase II"/>
    <property type="evidence" value="ECO:0007669"/>
    <property type="project" value="TreeGrafter"/>
</dbReference>
<dbReference type="SMART" id="SM00355">
    <property type="entry name" value="ZnF_C2H2"/>
    <property type="match status" value="3"/>
</dbReference>
<dbReference type="Gene3D" id="3.30.160.60">
    <property type="entry name" value="Classic Zinc Finger"/>
    <property type="match status" value="2"/>
</dbReference>
<dbReference type="GeneID" id="63767650"/>
<feature type="region of interest" description="Disordered" evidence="1">
    <location>
        <begin position="1"/>
        <end position="100"/>
    </location>
</feature>
<dbReference type="InterPro" id="IPR013087">
    <property type="entry name" value="Znf_C2H2_type"/>
</dbReference>
<evidence type="ECO:0000259" key="2">
    <source>
        <dbReference type="SMART" id="SM00355"/>
    </source>
</evidence>
<dbReference type="OrthoDB" id="6077919at2759"/>
<dbReference type="SUPFAM" id="SSF57667">
    <property type="entry name" value="beta-beta-alpha zinc fingers"/>
    <property type="match status" value="1"/>
</dbReference>
<dbReference type="RefSeq" id="XP_040705986.1">
    <property type="nucleotide sequence ID" value="XM_040851577.1"/>
</dbReference>
<feature type="region of interest" description="Disordered" evidence="1">
    <location>
        <begin position="410"/>
        <end position="440"/>
    </location>
</feature>
<reference evidence="4" key="1">
    <citation type="journal article" date="2017" name="Genome Biol.">
        <title>Comparative genomics reveals high biological diversity and specific adaptations in the industrially and medically important fungal genus Aspergillus.</title>
        <authorList>
            <person name="de Vries R.P."/>
            <person name="Riley R."/>
            <person name="Wiebenga A."/>
            <person name="Aguilar-Osorio G."/>
            <person name="Amillis S."/>
            <person name="Uchima C.A."/>
            <person name="Anderluh G."/>
            <person name="Asadollahi M."/>
            <person name="Askin M."/>
            <person name="Barry K."/>
            <person name="Battaglia E."/>
            <person name="Bayram O."/>
            <person name="Benocci T."/>
            <person name="Braus-Stromeyer S.A."/>
            <person name="Caldana C."/>
            <person name="Canovas D."/>
            <person name="Cerqueira G.C."/>
            <person name="Chen F."/>
            <person name="Chen W."/>
            <person name="Choi C."/>
            <person name="Clum A."/>
            <person name="Dos Santos R.A."/>
            <person name="Damasio A.R."/>
            <person name="Diallinas G."/>
            <person name="Emri T."/>
            <person name="Fekete E."/>
            <person name="Flipphi M."/>
            <person name="Freyberg S."/>
            <person name="Gallo A."/>
            <person name="Gournas C."/>
            <person name="Habgood R."/>
            <person name="Hainaut M."/>
            <person name="Harispe M.L."/>
            <person name="Henrissat B."/>
            <person name="Hilden K.S."/>
            <person name="Hope R."/>
            <person name="Hossain A."/>
            <person name="Karabika E."/>
            <person name="Karaffa L."/>
            <person name="Karanyi Z."/>
            <person name="Krasevec N."/>
            <person name="Kuo A."/>
            <person name="Kusch H."/>
            <person name="LaButti K."/>
            <person name="Lagendijk E.L."/>
            <person name="Lapidus A."/>
            <person name="Levasseur A."/>
            <person name="Lindquist E."/>
            <person name="Lipzen A."/>
            <person name="Logrieco A.F."/>
            <person name="MacCabe A."/>
            <person name="Maekelae M.R."/>
            <person name="Malavazi I."/>
            <person name="Melin P."/>
            <person name="Meyer V."/>
            <person name="Mielnichuk N."/>
            <person name="Miskei M."/>
            <person name="Molnar A.P."/>
            <person name="Mule G."/>
            <person name="Ngan C.Y."/>
            <person name="Orejas M."/>
            <person name="Orosz E."/>
            <person name="Ouedraogo J.P."/>
            <person name="Overkamp K.M."/>
            <person name="Park H.-S."/>
            <person name="Perrone G."/>
            <person name="Piumi F."/>
            <person name="Punt P.J."/>
            <person name="Ram A.F."/>
            <person name="Ramon A."/>
            <person name="Rauscher S."/>
            <person name="Record E."/>
            <person name="Riano-Pachon D.M."/>
            <person name="Robert V."/>
            <person name="Roehrig J."/>
            <person name="Ruller R."/>
            <person name="Salamov A."/>
            <person name="Salih N.S."/>
            <person name="Samson R.A."/>
            <person name="Sandor E."/>
            <person name="Sanguinetti M."/>
            <person name="Schuetze T."/>
            <person name="Sepcic K."/>
            <person name="Shelest E."/>
            <person name="Sherlock G."/>
            <person name="Sophianopoulou V."/>
            <person name="Squina F.M."/>
            <person name="Sun H."/>
            <person name="Susca A."/>
            <person name="Todd R.B."/>
            <person name="Tsang A."/>
            <person name="Unkles S.E."/>
            <person name="van de Wiele N."/>
            <person name="van Rossen-Uffink D."/>
            <person name="Oliveira J.V."/>
            <person name="Vesth T.C."/>
            <person name="Visser J."/>
            <person name="Yu J.-H."/>
            <person name="Zhou M."/>
            <person name="Andersen M.R."/>
            <person name="Archer D.B."/>
            <person name="Baker S.E."/>
            <person name="Benoit I."/>
            <person name="Brakhage A.A."/>
            <person name="Braus G.H."/>
            <person name="Fischer R."/>
            <person name="Frisvad J.C."/>
            <person name="Goldman G.H."/>
            <person name="Houbraken J."/>
            <person name="Oakley B."/>
            <person name="Pocsi I."/>
            <person name="Scazzocchio C."/>
            <person name="Seiboth B."/>
            <person name="vanKuyk P.A."/>
            <person name="Wortman J."/>
            <person name="Dyer P.S."/>
            <person name="Grigoriev I.V."/>
        </authorList>
    </citation>
    <scope>NUCLEOTIDE SEQUENCE [LARGE SCALE GENOMIC DNA]</scope>
    <source>
        <strain evidence="4">CBS 593.65</strain>
    </source>
</reference>
<feature type="domain" description="C2H2-type" evidence="2">
    <location>
        <begin position="348"/>
        <end position="377"/>
    </location>
</feature>
<evidence type="ECO:0000313" key="3">
    <source>
        <dbReference type="EMBL" id="OJJ62180.1"/>
    </source>
</evidence>
<feature type="compositionally biased region" description="Basic and acidic residues" evidence="1">
    <location>
        <begin position="39"/>
        <end position="55"/>
    </location>
</feature>
<gene>
    <name evidence="3" type="ORF">ASPSYDRAFT_85874</name>
</gene>
<dbReference type="AlphaFoldDB" id="A0A1L9TRW6"/>
<dbReference type="VEuPathDB" id="FungiDB:ASPSYDRAFT_85874"/>
<organism evidence="3 4">
    <name type="scientific">Aspergillus sydowii CBS 593.65</name>
    <dbReference type="NCBI Taxonomy" id="1036612"/>
    <lineage>
        <taxon>Eukaryota</taxon>
        <taxon>Fungi</taxon>
        <taxon>Dikarya</taxon>
        <taxon>Ascomycota</taxon>
        <taxon>Pezizomycotina</taxon>
        <taxon>Eurotiomycetes</taxon>
        <taxon>Eurotiomycetidae</taxon>
        <taxon>Eurotiales</taxon>
        <taxon>Aspergillaceae</taxon>
        <taxon>Aspergillus</taxon>
        <taxon>Aspergillus subgen. Nidulantes</taxon>
    </lineage>
</organism>
<dbReference type="InterPro" id="IPR051061">
    <property type="entry name" value="Zinc_finger_trans_reg"/>
</dbReference>
<dbReference type="EMBL" id="KV878583">
    <property type="protein sequence ID" value="OJJ62180.1"/>
    <property type="molecule type" value="Genomic_DNA"/>
</dbReference>
<dbReference type="PANTHER" id="PTHR46179">
    <property type="entry name" value="ZINC FINGER PROTEIN"/>
    <property type="match status" value="1"/>
</dbReference>
<dbReference type="PANTHER" id="PTHR46179:SF19">
    <property type="entry name" value="C2H2 FINGER DOMAIN TRANSCRIPTION FACTOR (EUROFUNG)-RELATED"/>
    <property type="match status" value="1"/>
</dbReference>
<protein>
    <recommendedName>
        <fullName evidence="2">C2H2-type domain-containing protein</fullName>
    </recommendedName>
</protein>
<accession>A0A1L9TRW6</accession>
<feature type="compositionally biased region" description="Low complexity" evidence="1">
    <location>
        <begin position="184"/>
        <end position="204"/>
    </location>
</feature>
<feature type="domain" description="C2H2-type" evidence="2">
    <location>
        <begin position="317"/>
        <end position="342"/>
    </location>
</feature>
<dbReference type="InterPro" id="IPR036236">
    <property type="entry name" value="Znf_C2H2_sf"/>
</dbReference>
<feature type="compositionally biased region" description="Low complexity" evidence="1">
    <location>
        <begin position="239"/>
        <end position="249"/>
    </location>
</feature>
<keyword evidence="4" id="KW-1185">Reference proteome</keyword>
<sequence>MTEAMDPDSPPLEAFKPNFNPRKPTPPPFESQEQSSQHDGTKYESKNHPRSKQFELHVGQQAADDALWRTSDPHGSWRLPNNPLSLRDYSPPGSDRYSQELKSLSKEALGIIEAPPKGPKMIFPPMEDPQNPSSKHHRPDFDQFTLPALQDPSTGHSPNASNTKLPPIHTQLGPVLPPPPTGPPTRTTRAPSAPSAPPFSLLPVTAISPPLTRVEPSPRDHYRAPLPQSKIPPSPYQHPSPVSLQAASVASSPVSQQPCWRGAKPLGPYPYDSQSIASNRSPAASYPTPIDHPSVCDPGSFTPSSQGNVATAPTGTFKCSHPGCTAAPFQTQYLLNSHANVHSQDRPHFCPIEGCPRGPGGKGFKRKNEMIRHGLVHNSPGYVCPFCPDQQHKYPRPDNLQRHVRVHHVDKNKDDPALRHVLSQRPEGSGRGRRRRINPQ</sequence>
<feature type="region of interest" description="Disordered" evidence="1">
    <location>
        <begin position="113"/>
        <end position="249"/>
    </location>
</feature>
<dbReference type="Proteomes" id="UP000184356">
    <property type="component" value="Unassembled WGS sequence"/>
</dbReference>
<name>A0A1L9TRW6_9EURO</name>
<feature type="compositionally biased region" description="Basic residues" evidence="1">
    <location>
        <begin position="431"/>
        <end position="440"/>
    </location>
</feature>
<feature type="compositionally biased region" description="Polar residues" evidence="1">
    <location>
        <begin position="151"/>
        <end position="164"/>
    </location>
</feature>
<proteinExistence type="predicted"/>